<evidence type="ECO:0000313" key="3">
    <source>
        <dbReference type="Proteomes" id="UP000198736"/>
    </source>
</evidence>
<gene>
    <name evidence="2" type="ORF">COMA2_80071</name>
</gene>
<proteinExistence type="predicted"/>
<protein>
    <submittedName>
        <fullName evidence="2">Uncharacterized protein</fullName>
    </submittedName>
</protein>
<sequence length="165" mass="18775">MMNRDRTNGNDEEIDADQVIRDYEEQEPAALGQDEDQVEVEWYEQAKQDTGEPPETLLTGGDIDADWRQAHFGGDEVVGGSNPTPDQDIVDEIGNAVGVTYEDTEPLRPEEKIAQRDQERWELNPVSSEDYAERQATDEKPSQVETKQNVLKDEAPSFKKRPKRK</sequence>
<name>A0A0S4LUD7_9BACT</name>
<feature type="region of interest" description="Disordered" evidence="1">
    <location>
        <begin position="42"/>
        <end position="61"/>
    </location>
</feature>
<dbReference type="InterPro" id="IPR046298">
    <property type="entry name" value="DUF6335"/>
</dbReference>
<dbReference type="AlphaFoldDB" id="A0A0S4LUD7"/>
<organism evidence="2 3">
    <name type="scientific">Candidatus Nitrospira nitrificans</name>
    <dbReference type="NCBI Taxonomy" id="1742973"/>
    <lineage>
        <taxon>Bacteria</taxon>
        <taxon>Pseudomonadati</taxon>
        <taxon>Nitrospirota</taxon>
        <taxon>Nitrospiria</taxon>
        <taxon>Nitrospirales</taxon>
        <taxon>Nitrospiraceae</taxon>
        <taxon>Nitrospira</taxon>
    </lineage>
</organism>
<feature type="region of interest" description="Disordered" evidence="1">
    <location>
        <begin position="1"/>
        <end position="37"/>
    </location>
</feature>
<evidence type="ECO:0000256" key="1">
    <source>
        <dbReference type="SAM" id="MobiDB-lite"/>
    </source>
</evidence>
<dbReference type="EMBL" id="CZPZ01000035">
    <property type="protein sequence ID" value="CUS39595.1"/>
    <property type="molecule type" value="Genomic_DNA"/>
</dbReference>
<reference evidence="3" key="1">
    <citation type="submission" date="2015-10" db="EMBL/GenBank/DDBJ databases">
        <authorList>
            <person name="Luecker S."/>
            <person name="Luecker S."/>
        </authorList>
    </citation>
    <scope>NUCLEOTIDE SEQUENCE [LARGE SCALE GENOMIC DNA]</scope>
</reference>
<accession>A0A0S4LUD7</accession>
<dbReference type="RefSeq" id="WP_090901874.1">
    <property type="nucleotide sequence ID" value="NZ_CZPZ01000035.1"/>
</dbReference>
<dbReference type="Proteomes" id="UP000198736">
    <property type="component" value="Unassembled WGS sequence"/>
</dbReference>
<dbReference type="STRING" id="1742973.COMA2_80071"/>
<dbReference type="OrthoDB" id="574580at2"/>
<feature type="compositionally biased region" description="Basic and acidic residues" evidence="1">
    <location>
        <begin position="131"/>
        <end position="142"/>
    </location>
</feature>
<dbReference type="Pfam" id="PF19861">
    <property type="entry name" value="DUF6335"/>
    <property type="match status" value="1"/>
</dbReference>
<feature type="region of interest" description="Disordered" evidence="1">
    <location>
        <begin position="98"/>
        <end position="165"/>
    </location>
</feature>
<keyword evidence="3" id="KW-1185">Reference proteome</keyword>
<feature type="compositionally biased region" description="Basic and acidic residues" evidence="1">
    <location>
        <begin position="105"/>
        <end position="122"/>
    </location>
</feature>
<evidence type="ECO:0000313" key="2">
    <source>
        <dbReference type="EMBL" id="CUS39595.1"/>
    </source>
</evidence>